<evidence type="ECO:0000256" key="1">
    <source>
        <dbReference type="SAM" id="Phobius"/>
    </source>
</evidence>
<keyword evidence="1" id="KW-0472">Membrane</keyword>
<gene>
    <name evidence="2" type="ORF">ADICEAN_02448</name>
</gene>
<proteinExistence type="predicted"/>
<dbReference type="STRING" id="1279009.ADICEAN_02448"/>
<dbReference type="RefSeq" id="WP_009195839.1">
    <property type="nucleotide sequence ID" value="NZ_AODQ01000059.1"/>
</dbReference>
<dbReference type="InterPro" id="IPR011989">
    <property type="entry name" value="ARM-like"/>
</dbReference>
<sequence>MIDDRYIPLVMDYLDGTLSQEQEQELSQLLQSGALSEKELQDYARLLVTMEELPQPEPSDRLRTNFYSMLAQTEAAERKPGLLQRLQQGLGRLLWSGQVQAGMVMAGALLLVLGAGIGYWLRPANPYEQQVGHLQTQLVQMQQVLLLTQLEQSRSATDRLRAVNMSQELPRADHEVITALLNTLNSDPSINVRLAAIEALQQHAQHPQVREGLVRSFELQESPLVLIALAEAVTALQEKSAVAPMQKLLEQEQLDSTVKQQITQSIQTLL</sequence>
<dbReference type="Pfam" id="PF13646">
    <property type="entry name" value="HEAT_2"/>
    <property type="match status" value="1"/>
</dbReference>
<keyword evidence="3" id="KW-1185">Reference proteome</keyword>
<dbReference type="EMBL" id="AODQ01000059">
    <property type="protein sequence ID" value="EMR02405.1"/>
    <property type="molecule type" value="Genomic_DNA"/>
</dbReference>
<dbReference type="Gene3D" id="1.25.10.10">
    <property type="entry name" value="Leucine-rich Repeat Variant"/>
    <property type="match status" value="1"/>
</dbReference>
<feature type="transmembrane region" description="Helical" evidence="1">
    <location>
        <begin position="101"/>
        <end position="121"/>
    </location>
</feature>
<evidence type="ECO:0000313" key="3">
    <source>
        <dbReference type="Proteomes" id="UP000011910"/>
    </source>
</evidence>
<name>M7NKT8_9BACT</name>
<dbReference type="AlphaFoldDB" id="M7NKT8"/>
<organism evidence="2 3">
    <name type="scientific">Cesiribacter andamanensis AMV16</name>
    <dbReference type="NCBI Taxonomy" id="1279009"/>
    <lineage>
        <taxon>Bacteria</taxon>
        <taxon>Pseudomonadati</taxon>
        <taxon>Bacteroidota</taxon>
        <taxon>Cytophagia</taxon>
        <taxon>Cytophagales</taxon>
        <taxon>Cesiribacteraceae</taxon>
        <taxon>Cesiribacter</taxon>
    </lineage>
</organism>
<keyword evidence="1" id="KW-1133">Transmembrane helix</keyword>
<dbReference type="Proteomes" id="UP000011910">
    <property type="component" value="Unassembled WGS sequence"/>
</dbReference>
<protein>
    <submittedName>
        <fullName evidence="2">Putative transmembrane transcriptional regulator (Anti-sigma factor)</fullName>
    </submittedName>
</protein>
<accession>M7NKT8</accession>
<dbReference type="InterPro" id="IPR016024">
    <property type="entry name" value="ARM-type_fold"/>
</dbReference>
<dbReference type="SUPFAM" id="SSF48371">
    <property type="entry name" value="ARM repeat"/>
    <property type="match status" value="1"/>
</dbReference>
<comment type="caution">
    <text evidence="2">The sequence shown here is derived from an EMBL/GenBank/DDBJ whole genome shotgun (WGS) entry which is preliminary data.</text>
</comment>
<keyword evidence="1 2" id="KW-0812">Transmembrane</keyword>
<dbReference type="OrthoDB" id="978644at2"/>
<dbReference type="eggNOG" id="COG5343">
    <property type="taxonomic scope" value="Bacteria"/>
</dbReference>
<evidence type="ECO:0000313" key="2">
    <source>
        <dbReference type="EMBL" id="EMR02405.1"/>
    </source>
</evidence>
<reference evidence="2 3" key="1">
    <citation type="journal article" date="2013" name="Genome Announc.">
        <title>Draft Genome Sequence of Cesiribacter andamanensis Strain AMV16T, Isolated from a Soil Sample from a Mud Volcano in the Andaman Islands, India.</title>
        <authorList>
            <person name="Shivaji S."/>
            <person name="Ara S."/>
            <person name="Begum Z."/>
            <person name="Srinivas T.N."/>
            <person name="Singh A."/>
            <person name="Kumar Pinnaka A."/>
        </authorList>
    </citation>
    <scope>NUCLEOTIDE SEQUENCE [LARGE SCALE GENOMIC DNA]</scope>
    <source>
        <strain evidence="2 3">AMV16</strain>
    </source>
</reference>